<evidence type="ECO:0000313" key="3">
    <source>
        <dbReference type="Proteomes" id="UP001319080"/>
    </source>
</evidence>
<feature type="chain" id="PRO_5043053479" evidence="1">
    <location>
        <begin position="22"/>
        <end position="440"/>
    </location>
</feature>
<proteinExistence type="predicted"/>
<dbReference type="PROSITE" id="PS51257">
    <property type="entry name" value="PROKAR_LIPOPROTEIN"/>
    <property type="match status" value="1"/>
</dbReference>
<reference evidence="2 3" key="1">
    <citation type="submission" date="2021-05" db="EMBL/GenBank/DDBJ databases">
        <title>A Polyphasic approach of four new species of the genus Ohtaekwangia: Ohtaekwangia histidinii sp. nov., Ohtaekwangia cretensis sp. nov., Ohtaekwangia indiensis sp. nov., Ohtaekwangia reichenbachii sp. nov. from diverse environment.</title>
        <authorList>
            <person name="Octaviana S."/>
        </authorList>
    </citation>
    <scope>NUCLEOTIDE SEQUENCE [LARGE SCALE GENOMIC DNA]</scope>
    <source>
        <strain evidence="2 3">PWU5</strain>
    </source>
</reference>
<dbReference type="RefSeq" id="WP_254086538.1">
    <property type="nucleotide sequence ID" value="NZ_JAHESE010000028.1"/>
</dbReference>
<dbReference type="Gene3D" id="2.60.40.3440">
    <property type="match status" value="2"/>
</dbReference>
<comment type="caution">
    <text evidence="2">The sequence shown here is derived from an EMBL/GenBank/DDBJ whole genome shotgun (WGS) entry which is preliminary data.</text>
</comment>
<dbReference type="Pfam" id="PF17963">
    <property type="entry name" value="Big_9"/>
    <property type="match status" value="3"/>
</dbReference>
<dbReference type="Proteomes" id="UP001319080">
    <property type="component" value="Unassembled WGS sequence"/>
</dbReference>
<dbReference type="AlphaFoldDB" id="A0AAP2E0L2"/>
<protein>
    <submittedName>
        <fullName evidence="2">Uncharacterized protein</fullName>
    </submittedName>
</protein>
<evidence type="ECO:0000313" key="2">
    <source>
        <dbReference type="EMBL" id="MBT1710960.1"/>
    </source>
</evidence>
<keyword evidence="3" id="KW-1185">Reference proteome</keyword>
<evidence type="ECO:0000256" key="1">
    <source>
        <dbReference type="SAM" id="SignalP"/>
    </source>
</evidence>
<keyword evidence="1" id="KW-0732">Signal</keyword>
<accession>A0AAP2E0L2</accession>
<name>A0AAP2E0L2_9BACT</name>
<dbReference type="EMBL" id="JAHESE010000028">
    <property type="protein sequence ID" value="MBT1710960.1"/>
    <property type="molecule type" value="Genomic_DNA"/>
</dbReference>
<organism evidence="2 3">
    <name type="scientific">Dawidia cretensis</name>
    <dbReference type="NCBI Taxonomy" id="2782350"/>
    <lineage>
        <taxon>Bacteria</taxon>
        <taxon>Pseudomonadati</taxon>
        <taxon>Bacteroidota</taxon>
        <taxon>Cytophagia</taxon>
        <taxon>Cytophagales</taxon>
        <taxon>Chryseotaleaceae</taxon>
        <taxon>Dawidia</taxon>
    </lineage>
</organism>
<sequence length="440" mass="47843">MLFPVKSIIRRSLLLAGLALAAQACDEMSGDVIPSDEEIDQAVDLDAAMAVNGPVLVDLVQASKLTGASTISIVQEPTKGTVSILSTALLIYTPNADFTSGTDQIVYSVCAAGKCDEGTIEFTYVSDETKCYSMAVPDQGYGKPTDPQIVVDVLANDILCDDQFDVSTLQVTNQPAQGEARIIDGVLFYYPVTDYASPVYVVYSVAGRANPKVLYYGVASVSVHPETITVQAVNDVFNYTAAEYAALLEAWPGNQITYTLPQIFGNDQIGGVQYIELEVSIVTPPQHGNAHYEQNEVFRYSPEDGYRGADSFTYQICYDGHCSQATVSINVDEAGPIQAVGDDIVYTHAQYLDMIASQGALNIPFQNVIGNDVLNGVPTNQLHITTPQQPYSGSIQYFSLEMFKFIPNNHFDGHESFIYMICHDGQCSETTVTITITDWP</sequence>
<feature type="signal peptide" evidence="1">
    <location>
        <begin position="1"/>
        <end position="21"/>
    </location>
</feature>
<gene>
    <name evidence="2" type="ORF">KK062_22145</name>
</gene>